<dbReference type="InterPro" id="IPR012337">
    <property type="entry name" value="RNaseH-like_sf"/>
</dbReference>
<comment type="subcellular location">
    <subcellularLocation>
        <location evidence="13">Cytoplasm</location>
    </subcellularLocation>
</comment>
<dbReference type="OrthoDB" id="9805499at2"/>
<evidence type="ECO:0000256" key="13">
    <source>
        <dbReference type="HAMAP-Rule" id="MF_00034"/>
    </source>
</evidence>
<dbReference type="GO" id="GO:0006281">
    <property type="term" value="P:DNA repair"/>
    <property type="evidence" value="ECO:0007669"/>
    <property type="project" value="UniProtKB-UniRule"/>
</dbReference>
<dbReference type="Proteomes" id="UP000270927">
    <property type="component" value="Unassembled WGS sequence"/>
</dbReference>
<organism evidence="16 17">
    <name type="scientific">Candidatus Cardinium hertigii</name>
    <dbReference type="NCBI Taxonomy" id="247481"/>
    <lineage>
        <taxon>Bacteria</taxon>
        <taxon>Pseudomonadati</taxon>
        <taxon>Bacteroidota</taxon>
        <taxon>Cytophagia</taxon>
        <taxon>Cytophagales</taxon>
        <taxon>Amoebophilaceae</taxon>
        <taxon>Candidatus Cardinium</taxon>
    </lineage>
</organism>
<feature type="active site" evidence="13">
    <location>
        <position position="72"/>
    </location>
</feature>
<feature type="binding site" evidence="13">
    <location>
        <position position="10"/>
    </location>
    <ligand>
        <name>Mg(2+)</name>
        <dbReference type="ChEBI" id="CHEBI:18420"/>
        <label>1</label>
    </ligand>
</feature>
<gene>
    <name evidence="13 16" type="primary">ruvC</name>
    <name evidence="15" type="ORF">EDM02_04780</name>
    <name evidence="16" type="ORF">EDM02_04805</name>
</gene>
<dbReference type="SUPFAM" id="SSF53098">
    <property type="entry name" value="Ribonuclease H-like"/>
    <property type="match status" value="1"/>
</dbReference>
<dbReference type="FunFam" id="3.30.420.10:FF:000002">
    <property type="entry name" value="Crossover junction endodeoxyribonuclease RuvC"/>
    <property type="match status" value="1"/>
</dbReference>
<dbReference type="GO" id="GO:0005737">
    <property type="term" value="C:cytoplasm"/>
    <property type="evidence" value="ECO:0007669"/>
    <property type="project" value="UniProtKB-SubCell"/>
</dbReference>
<keyword evidence="3 13" id="KW-0540">Nuclease</keyword>
<feature type="binding site" evidence="13">
    <location>
        <position position="72"/>
    </location>
    <ligand>
        <name>Mg(2+)</name>
        <dbReference type="ChEBI" id="CHEBI:18420"/>
        <label>2</label>
    </ligand>
</feature>
<name>A0A3N2QAR3_9BACT</name>
<evidence type="ECO:0000256" key="1">
    <source>
        <dbReference type="ARBA" id="ARBA00009518"/>
    </source>
</evidence>
<accession>A0A3N2QAR3</accession>
<evidence type="ECO:0000256" key="14">
    <source>
        <dbReference type="NCBIfam" id="TIGR00228"/>
    </source>
</evidence>
<evidence type="ECO:0000256" key="5">
    <source>
        <dbReference type="ARBA" id="ARBA00022759"/>
    </source>
</evidence>
<dbReference type="EC" id="3.1.21.10" evidence="13 14"/>
<comment type="caution">
    <text evidence="16">The sequence shown here is derived from an EMBL/GenBank/DDBJ whole genome shotgun (WGS) entry which is preliminary data.</text>
</comment>
<keyword evidence="8 13" id="KW-0460">Magnesium</keyword>
<dbReference type="PRINTS" id="PR00696">
    <property type="entry name" value="RSOLVASERUVC"/>
</dbReference>
<dbReference type="GO" id="GO:0008821">
    <property type="term" value="F:crossover junction DNA endonuclease activity"/>
    <property type="evidence" value="ECO:0007669"/>
    <property type="project" value="UniProtKB-UniRule"/>
</dbReference>
<feature type="active site" evidence="13">
    <location>
        <position position="145"/>
    </location>
</feature>
<comment type="function">
    <text evidence="13">The RuvA-RuvB-RuvC complex processes Holliday junction (HJ) DNA during genetic recombination and DNA repair. Endonuclease that resolves HJ intermediates. Cleaves cruciform DNA by making single-stranded nicks across the HJ at symmetrical positions within the homologous arms, yielding a 5'-phosphate and a 3'-hydroxyl group; requires a central core of homology in the junction. The consensus cleavage sequence is 5'-(A/T)TT(C/G)-3'. Cleavage occurs on the 3'-side of the TT dinucleotide at the point of strand exchange. HJ branch migration catalyzed by RuvA-RuvB allows RuvC to scan DNA until it finds its consensus sequence, where it cleaves and resolves the cruciform DNA.</text>
</comment>
<feature type="binding site" evidence="13">
    <location>
        <position position="145"/>
    </location>
    <ligand>
        <name>Mg(2+)</name>
        <dbReference type="ChEBI" id="CHEBI:18420"/>
        <label>1</label>
    </ligand>
</feature>
<dbReference type="EMBL" id="RARA01000027">
    <property type="protein sequence ID" value="ROT46876.1"/>
    <property type="molecule type" value="Genomic_DNA"/>
</dbReference>
<comment type="similarity">
    <text evidence="1 13">Belongs to the RuvC family.</text>
</comment>
<dbReference type="InterPro" id="IPR020563">
    <property type="entry name" value="X-over_junc_endoDNase_Mg_BS"/>
</dbReference>
<evidence type="ECO:0000256" key="12">
    <source>
        <dbReference type="ARBA" id="ARBA00029354"/>
    </source>
</evidence>
<keyword evidence="7 13" id="KW-0378">Hydrolase</keyword>
<dbReference type="GO" id="GO:0048476">
    <property type="term" value="C:Holliday junction resolvase complex"/>
    <property type="evidence" value="ECO:0007669"/>
    <property type="project" value="UniProtKB-UniRule"/>
</dbReference>
<dbReference type="PANTHER" id="PTHR30194">
    <property type="entry name" value="CROSSOVER JUNCTION ENDODEOXYRIBONUCLEASE RUVC"/>
    <property type="match status" value="1"/>
</dbReference>
<evidence type="ECO:0000256" key="3">
    <source>
        <dbReference type="ARBA" id="ARBA00022722"/>
    </source>
</evidence>
<dbReference type="PROSITE" id="PS01321">
    <property type="entry name" value="RUVC"/>
    <property type="match status" value="1"/>
</dbReference>
<comment type="subunit">
    <text evidence="13">Homodimer which binds Holliday junction (HJ) DNA. The HJ becomes 2-fold symmetrical on binding to RuvC with unstacked arms; it has a different conformation from HJ DNA in complex with RuvA. In the full resolvosome a probable DNA-RuvA(4)-RuvB(12)-RuvC(2) complex forms which resolves the HJ.</text>
</comment>
<protein>
    <recommendedName>
        <fullName evidence="13 14">Crossover junction endodeoxyribonuclease RuvC</fullName>
        <ecNumber evidence="13 14">3.1.21.10</ecNumber>
    </recommendedName>
    <alternativeName>
        <fullName evidence="13">Holliday junction nuclease RuvC</fullName>
    </alternativeName>
    <alternativeName>
        <fullName evidence="13">Holliday junction resolvase RuvC</fullName>
    </alternativeName>
</protein>
<keyword evidence="10 13" id="KW-0233">DNA recombination</keyword>
<dbReference type="AlphaFoldDB" id="A0A3N2QAR3"/>
<keyword evidence="4 13" id="KW-0479">Metal-binding</keyword>
<evidence type="ECO:0000256" key="6">
    <source>
        <dbReference type="ARBA" id="ARBA00022763"/>
    </source>
</evidence>
<dbReference type="Gene3D" id="3.30.420.10">
    <property type="entry name" value="Ribonuclease H-like superfamily/Ribonuclease H"/>
    <property type="match status" value="1"/>
</dbReference>
<keyword evidence="9 13" id="KW-0238">DNA-binding</keyword>
<evidence type="ECO:0000313" key="16">
    <source>
        <dbReference type="EMBL" id="ROT46876.1"/>
    </source>
</evidence>
<dbReference type="HAMAP" id="MF_00034">
    <property type="entry name" value="RuvC"/>
    <property type="match status" value="1"/>
</dbReference>
<evidence type="ECO:0000256" key="10">
    <source>
        <dbReference type="ARBA" id="ARBA00023172"/>
    </source>
</evidence>
<keyword evidence="17" id="KW-1185">Reference proteome</keyword>
<evidence type="ECO:0000256" key="9">
    <source>
        <dbReference type="ARBA" id="ARBA00023125"/>
    </source>
</evidence>
<comment type="cofactor">
    <cofactor evidence="13">
        <name>Mg(2+)</name>
        <dbReference type="ChEBI" id="CHEBI:18420"/>
    </cofactor>
    <text evidence="13">Binds 2 Mg(2+) ion per subunit.</text>
</comment>
<dbReference type="InterPro" id="IPR036397">
    <property type="entry name" value="RNaseH_sf"/>
</dbReference>
<dbReference type="Pfam" id="PF02075">
    <property type="entry name" value="RuvC"/>
    <property type="match status" value="1"/>
</dbReference>
<keyword evidence="2 13" id="KW-0963">Cytoplasm</keyword>
<keyword evidence="11 13" id="KW-0234">DNA repair</keyword>
<dbReference type="InterPro" id="IPR002176">
    <property type="entry name" value="X-over_junc_endoDNase_RuvC"/>
</dbReference>
<dbReference type="GO" id="GO:0006310">
    <property type="term" value="P:DNA recombination"/>
    <property type="evidence" value="ECO:0007669"/>
    <property type="project" value="UniProtKB-UniRule"/>
</dbReference>
<dbReference type="GO" id="GO:0003677">
    <property type="term" value="F:DNA binding"/>
    <property type="evidence" value="ECO:0007669"/>
    <property type="project" value="UniProtKB-KW"/>
</dbReference>
<reference evidence="16 17" key="1">
    <citation type="submission" date="2018-09" db="EMBL/GenBank/DDBJ databases">
        <title>Comparative Genomics of Wolbachia-Cardinium Dual Endosymbiosis in a Plant-Parasitic Nematode.</title>
        <authorList>
            <person name="Brown A.M.V."/>
            <person name="Wasala S.K."/>
            <person name="Howe D.K."/>
            <person name="Peetz A.B."/>
            <person name="Zasada I.A."/>
            <person name="Denver D.R."/>
        </authorList>
    </citation>
    <scope>NUCLEOTIDE SEQUENCE [LARGE SCALE GENOMIC DNA]</scope>
    <source>
        <strain evidence="16 17">Pp_1</strain>
    </source>
</reference>
<keyword evidence="6 13" id="KW-0227">DNA damage</keyword>
<proteinExistence type="inferred from homology"/>
<evidence type="ECO:0000256" key="4">
    <source>
        <dbReference type="ARBA" id="ARBA00022723"/>
    </source>
</evidence>
<sequence length="185" mass="20043">MGGRIILGIDPGSVRMGFGIIQETHGAGSIQLIKYGVFQLKTYKEQLLRMRYIYTHMMALLQKYGPDEVAIEAIFHGTNVQSMLKLGRAQGVAIAAALVCEIPVTEYAPRKVKQAVTGHGAASKQQVAAMVGHLLNISTKSTLFDASDALAVALCHSQQRLCSPTKSRCWSQFVADHPNCMVSAP</sequence>
<evidence type="ECO:0000313" key="17">
    <source>
        <dbReference type="Proteomes" id="UP000270927"/>
    </source>
</evidence>
<dbReference type="EMBL" id="RARA01000027">
    <property type="protein sequence ID" value="ROT46873.1"/>
    <property type="molecule type" value="Genomic_DNA"/>
</dbReference>
<comment type="catalytic activity">
    <reaction evidence="12 13">
        <text>Endonucleolytic cleavage at a junction such as a reciprocal single-stranded crossover between two homologous DNA duplexes (Holliday junction).</text>
        <dbReference type="EC" id="3.1.21.10"/>
    </reaction>
</comment>
<keyword evidence="5 13" id="KW-0255">Endonuclease</keyword>
<feature type="active site" evidence="13">
    <location>
        <position position="10"/>
    </location>
</feature>
<evidence type="ECO:0000256" key="7">
    <source>
        <dbReference type="ARBA" id="ARBA00022801"/>
    </source>
</evidence>
<evidence type="ECO:0000256" key="2">
    <source>
        <dbReference type="ARBA" id="ARBA00022490"/>
    </source>
</evidence>
<evidence type="ECO:0000313" key="15">
    <source>
        <dbReference type="EMBL" id="ROT46873.1"/>
    </source>
</evidence>
<dbReference type="GO" id="GO:0000287">
    <property type="term" value="F:magnesium ion binding"/>
    <property type="evidence" value="ECO:0007669"/>
    <property type="project" value="UniProtKB-UniRule"/>
</dbReference>
<evidence type="ECO:0000256" key="8">
    <source>
        <dbReference type="ARBA" id="ARBA00022842"/>
    </source>
</evidence>
<dbReference type="NCBIfam" id="TIGR00228">
    <property type="entry name" value="ruvC"/>
    <property type="match status" value="1"/>
</dbReference>
<dbReference type="CDD" id="cd16962">
    <property type="entry name" value="RuvC"/>
    <property type="match status" value="1"/>
</dbReference>
<dbReference type="PANTHER" id="PTHR30194:SF3">
    <property type="entry name" value="CROSSOVER JUNCTION ENDODEOXYRIBONUCLEASE RUVC"/>
    <property type="match status" value="1"/>
</dbReference>
<dbReference type="RefSeq" id="WP_123663464.1">
    <property type="nucleotide sequence ID" value="NZ_RARA01000027.1"/>
</dbReference>
<evidence type="ECO:0000256" key="11">
    <source>
        <dbReference type="ARBA" id="ARBA00023204"/>
    </source>
</evidence>